<gene>
    <name evidence="15" type="ORF">SAMN05216586_102253</name>
</gene>
<dbReference type="Pfam" id="PF07244">
    <property type="entry name" value="POTRA"/>
    <property type="match status" value="1"/>
</dbReference>
<dbReference type="Proteomes" id="UP000243518">
    <property type="component" value="Unassembled WGS sequence"/>
</dbReference>
<evidence type="ECO:0000256" key="2">
    <source>
        <dbReference type="ARBA" id="ARBA00010248"/>
    </source>
</evidence>
<dbReference type="Pfam" id="PF17243">
    <property type="entry name" value="POTRA_TamA_1"/>
    <property type="match status" value="1"/>
</dbReference>
<proteinExistence type="inferred from homology"/>
<feature type="domain" description="POTRA" evidence="13">
    <location>
        <begin position="198"/>
        <end position="271"/>
    </location>
</feature>
<comment type="subunit">
    <text evidence="10">Interacts with TamB to form the translocation and assembly module (TAM).</text>
</comment>
<comment type="caution">
    <text evidence="15">The sequence shown here is derived from an EMBL/GenBank/DDBJ whole genome shotgun (WGS) entry which is preliminary data.</text>
</comment>
<organism evidence="15 16">
    <name type="scientific">Halopseudomonas aestusnigri</name>
    <dbReference type="NCBI Taxonomy" id="857252"/>
    <lineage>
        <taxon>Bacteria</taxon>
        <taxon>Pseudomonadati</taxon>
        <taxon>Pseudomonadota</taxon>
        <taxon>Gammaproteobacteria</taxon>
        <taxon>Pseudomonadales</taxon>
        <taxon>Pseudomonadaceae</taxon>
        <taxon>Halopseudomonas</taxon>
    </lineage>
</organism>
<keyword evidence="4" id="KW-1134">Transmembrane beta strand</keyword>
<evidence type="ECO:0000259" key="14">
    <source>
        <dbReference type="Pfam" id="PF17243"/>
    </source>
</evidence>
<sequence length="582" mass="63989">MLAFGLRKLAGMELMRRAFSLLSLVFAVSAAQAGVKVTVEPAKRALRENIEAYIGPVEAGSHAEMARQLRYLDQQATLAAQALGYYQTRNELTISGPEDDPVLNVRVESGEPVRLDRVDVQVLGAGASTPAFALGVSDLLREGQVLNHGQYETLKTRISNRALRYGYFKGQYLKRELRVDPEQGKADVDIRYDTGPRYRFGPVHFSETQFSDDLLARMVPFEAGAPYDADLVGKLNQDLLSSGYFSGVLVTAPADQAVGEQVPVEVEITERDPNSLGFGGGYSTDVGARARMTWDQHWINPQGHSRGASMELSLPRQELSAFYQVPLDDPITHHLRYFVGWQKEDIDDVQTHSFALGAEVNKRLESGWQRSVGLRLQQEVFSLGDDSGTATMLIPSLVLQRTHSTGGMDPQSGYSMLLDVQGAKEGALSTVDFARVMGQLKGLHTVFERHRFLGRVALGAVATNDFASIPPSLRFFTGGDQSIRGYDYQSLSPVDSTGETIGARYLMASSAEYQYEFIHNWRAATFVDHGNAVDSLTDPLKTSVGVGIRWASPIGPIRFDLARSLSDPDVGFKIHFSMGPEL</sequence>
<evidence type="ECO:0000256" key="6">
    <source>
        <dbReference type="ARBA" id="ARBA00022729"/>
    </source>
</evidence>
<evidence type="ECO:0000256" key="8">
    <source>
        <dbReference type="ARBA" id="ARBA00023237"/>
    </source>
</evidence>
<keyword evidence="16" id="KW-1185">Reference proteome</keyword>
<evidence type="ECO:0000313" key="15">
    <source>
        <dbReference type="EMBL" id="SEF90493.1"/>
    </source>
</evidence>
<dbReference type="PANTHER" id="PTHR12815:SF47">
    <property type="entry name" value="TRANSLOCATION AND ASSEMBLY MODULE SUBUNIT TAMA"/>
    <property type="match status" value="1"/>
</dbReference>
<evidence type="ECO:0000256" key="11">
    <source>
        <dbReference type="SAM" id="SignalP"/>
    </source>
</evidence>
<accession>A0AAQ1G5T0</accession>
<dbReference type="InterPro" id="IPR010827">
    <property type="entry name" value="BamA/TamA_POTRA"/>
</dbReference>
<dbReference type="InterPro" id="IPR039910">
    <property type="entry name" value="D15-like"/>
</dbReference>
<dbReference type="Pfam" id="PF01103">
    <property type="entry name" value="Omp85"/>
    <property type="match status" value="1"/>
</dbReference>
<feature type="signal peptide" evidence="11">
    <location>
        <begin position="1"/>
        <end position="33"/>
    </location>
</feature>
<dbReference type="InterPro" id="IPR000184">
    <property type="entry name" value="Bac_surfAg_D15"/>
</dbReference>
<protein>
    <recommendedName>
        <fullName evidence="3">Translocation and assembly module subunit TamA</fullName>
    </recommendedName>
    <alternativeName>
        <fullName evidence="9">Autotransporter assembly factor TamA</fullName>
    </alternativeName>
</protein>
<feature type="domain" description="TamA POTRA" evidence="14">
    <location>
        <begin position="36"/>
        <end position="108"/>
    </location>
</feature>
<evidence type="ECO:0000256" key="1">
    <source>
        <dbReference type="ARBA" id="ARBA00004442"/>
    </source>
</evidence>
<reference evidence="15 16" key="1">
    <citation type="submission" date="2016-10" db="EMBL/GenBank/DDBJ databases">
        <authorList>
            <person name="Varghese N."/>
            <person name="Submissions S."/>
        </authorList>
    </citation>
    <scope>NUCLEOTIDE SEQUENCE [LARGE SCALE GENOMIC DNA]</scope>
    <source>
        <strain evidence="15 16">CECT 8317</strain>
    </source>
</reference>
<evidence type="ECO:0000259" key="12">
    <source>
        <dbReference type="Pfam" id="PF01103"/>
    </source>
</evidence>
<evidence type="ECO:0000256" key="4">
    <source>
        <dbReference type="ARBA" id="ARBA00022452"/>
    </source>
</evidence>
<keyword evidence="5" id="KW-0812">Transmembrane</keyword>
<dbReference type="PANTHER" id="PTHR12815">
    <property type="entry name" value="SORTING AND ASSEMBLY MACHINERY SAMM50 PROTEIN FAMILY MEMBER"/>
    <property type="match status" value="1"/>
</dbReference>
<evidence type="ECO:0000256" key="9">
    <source>
        <dbReference type="ARBA" id="ARBA00033063"/>
    </source>
</evidence>
<evidence type="ECO:0000259" key="13">
    <source>
        <dbReference type="Pfam" id="PF07244"/>
    </source>
</evidence>
<dbReference type="GO" id="GO:0009306">
    <property type="term" value="P:protein secretion"/>
    <property type="evidence" value="ECO:0007669"/>
    <property type="project" value="TreeGrafter"/>
</dbReference>
<dbReference type="InterPro" id="IPR035243">
    <property type="entry name" value="TamA_POTRA_Dom_1"/>
</dbReference>
<evidence type="ECO:0000256" key="5">
    <source>
        <dbReference type="ARBA" id="ARBA00022692"/>
    </source>
</evidence>
<evidence type="ECO:0000256" key="10">
    <source>
        <dbReference type="ARBA" id="ARBA00093548"/>
    </source>
</evidence>
<keyword evidence="8" id="KW-0998">Cell outer membrane</keyword>
<dbReference type="AlphaFoldDB" id="A0AAQ1G5T0"/>
<dbReference type="GO" id="GO:0009279">
    <property type="term" value="C:cell outer membrane"/>
    <property type="evidence" value="ECO:0007669"/>
    <property type="project" value="UniProtKB-SubCell"/>
</dbReference>
<keyword evidence="7" id="KW-0472">Membrane</keyword>
<evidence type="ECO:0000256" key="3">
    <source>
        <dbReference type="ARBA" id="ARBA00015419"/>
    </source>
</evidence>
<comment type="subcellular location">
    <subcellularLocation>
        <location evidence="1">Cell outer membrane</location>
    </subcellularLocation>
</comment>
<dbReference type="Gene3D" id="3.10.20.310">
    <property type="entry name" value="membrane protein fhac"/>
    <property type="match status" value="3"/>
</dbReference>
<comment type="similarity">
    <text evidence="2">Belongs to the TamA family.</text>
</comment>
<evidence type="ECO:0000313" key="16">
    <source>
        <dbReference type="Proteomes" id="UP000243518"/>
    </source>
</evidence>
<evidence type="ECO:0000256" key="7">
    <source>
        <dbReference type="ARBA" id="ARBA00023136"/>
    </source>
</evidence>
<feature type="domain" description="Bacterial surface antigen (D15)" evidence="12">
    <location>
        <begin position="320"/>
        <end position="579"/>
    </location>
</feature>
<keyword evidence="6 11" id="KW-0732">Signal</keyword>
<dbReference type="GO" id="GO:0097347">
    <property type="term" value="C:TAM protein secretion complex"/>
    <property type="evidence" value="ECO:0007669"/>
    <property type="project" value="TreeGrafter"/>
</dbReference>
<name>A0AAQ1G5T0_9GAMM</name>
<feature type="chain" id="PRO_5042953570" description="Translocation and assembly module subunit TamA" evidence="11">
    <location>
        <begin position="34"/>
        <end position="582"/>
    </location>
</feature>
<dbReference type="EMBL" id="FNVE01000002">
    <property type="protein sequence ID" value="SEF90493.1"/>
    <property type="molecule type" value="Genomic_DNA"/>
</dbReference>
<dbReference type="Gene3D" id="2.40.160.50">
    <property type="entry name" value="membrane protein fhac: a member of the omp85/tpsb transporter family"/>
    <property type="match status" value="1"/>
</dbReference>